<dbReference type="PANTHER" id="PTHR20863">
    <property type="entry name" value="ACYL CARRIER PROTEIN"/>
    <property type="match status" value="1"/>
</dbReference>
<evidence type="ECO:0000256" key="4">
    <source>
        <dbReference type="ARBA" id="ARBA00022832"/>
    </source>
</evidence>
<dbReference type="HAMAP" id="MF_01217">
    <property type="entry name" value="Acyl_carrier"/>
    <property type="match status" value="1"/>
</dbReference>
<comment type="PTM">
    <text evidence="7">4'-phosphopantetheine is transferred from CoA to a specific serine of apo-ACP by AcpS. This modification is essential for activity because fatty acids are bound in thioester linkage to the sulfhydryl of the prosthetic group.</text>
</comment>
<organism evidence="9 10">
    <name type="scientific">Streptococcus constellatus</name>
    <dbReference type="NCBI Taxonomy" id="76860"/>
    <lineage>
        <taxon>Bacteria</taxon>
        <taxon>Bacillati</taxon>
        <taxon>Bacillota</taxon>
        <taxon>Bacilli</taxon>
        <taxon>Lactobacillales</taxon>
        <taxon>Streptococcaceae</taxon>
        <taxon>Streptococcus</taxon>
        <taxon>Streptococcus anginosus group</taxon>
    </lineage>
</organism>
<evidence type="ECO:0000259" key="8">
    <source>
        <dbReference type="PROSITE" id="PS50075"/>
    </source>
</evidence>
<keyword evidence="4 7" id="KW-0276">Fatty acid metabolism</keyword>
<sequence length="81" mass="9280">MTEQEIYERIVEIIQESRGKEFQVSQTLSLKDDLQADSVDLMEFILTVEDEFGIEISDEDIDNLKNVSDIVACVQKNLNKA</sequence>
<dbReference type="NCBIfam" id="NF002150">
    <property type="entry name" value="PRK00982.1-4"/>
    <property type="match status" value="1"/>
</dbReference>
<dbReference type="PROSITE" id="PS50075">
    <property type="entry name" value="CARRIER"/>
    <property type="match status" value="1"/>
</dbReference>
<evidence type="ECO:0000256" key="1">
    <source>
        <dbReference type="ARBA" id="ARBA00022450"/>
    </source>
</evidence>
<gene>
    <name evidence="9" type="primary">acpP_1</name>
    <name evidence="7" type="synonym">acpP</name>
    <name evidence="9" type="ORF">SCSS39_00864</name>
</gene>
<dbReference type="GO" id="GO:0000036">
    <property type="term" value="F:acyl carrier activity"/>
    <property type="evidence" value="ECO:0007669"/>
    <property type="project" value="UniProtKB-UniRule"/>
</dbReference>
<dbReference type="InterPro" id="IPR003231">
    <property type="entry name" value="ACP"/>
</dbReference>
<evidence type="ECO:0000256" key="2">
    <source>
        <dbReference type="ARBA" id="ARBA00022516"/>
    </source>
</evidence>
<dbReference type="InterPro" id="IPR009081">
    <property type="entry name" value="PP-bd_ACP"/>
</dbReference>
<dbReference type="SUPFAM" id="SSF47336">
    <property type="entry name" value="ACP-like"/>
    <property type="match status" value="1"/>
</dbReference>
<dbReference type="RefSeq" id="WP_144208727.1">
    <property type="nucleotide sequence ID" value="NZ_CABHMZ010000011.1"/>
</dbReference>
<accession>A0A564ST91</accession>
<feature type="domain" description="Carrier" evidence="8">
    <location>
        <begin position="1"/>
        <end position="78"/>
    </location>
</feature>
<comment type="function">
    <text evidence="7">Carrier of the growing fatty acid chain in fatty acid biosynthesis.</text>
</comment>
<evidence type="ECO:0000256" key="3">
    <source>
        <dbReference type="ARBA" id="ARBA00022553"/>
    </source>
</evidence>
<dbReference type="OrthoDB" id="9804551at2"/>
<dbReference type="Gene3D" id="1.10.1200.10">
    <property type="entry name" value="ACP-like"/>
    <property type="match status" value="1"/>
</dbReference>
<name>A0A564ST91_STRCV</name>
<proteinExistence type="inferred from homology"/>
<evidence type="ECO:0000313" key="10">
    <source>
        <dbReference type="Proteomes" id="UP000385544"/>
    </source>
</evidence>
<protein>
    <recommendedName>
        <fullName evidence="7">Acyl carrier protein</fullName>
        <shortName evidence="7">ACP</shortName>
    </recommendedName>
</protein>
<dbReference type="GO" id="GO:0000035">
    <property type="term" value="F:acyl binding"/>
    <property type="evidence" value="ECO:0007669"/>
    <property type="project" value="TreeGrafter"/>
</dbReference>
<dbReference type="UniPathway" id="UPA00094"/>
<evidence type="ECO:0000256" key="5">
    <source>
        <dbReference type="ARBA" id="ARBA00023098"/>
    </source>
</evidence>
<feature type="modified residue" description="O-(pantetheine 4'-phosphoryl)serine" evidence="7">
    <location>
        <position position="38"/>
    </location>
</feature>
<dbReference type="InterPro" id="IPR036736">
    <property type="entry name" value="ACP-like_sf"/>
</dbReference>
<reference evidence="9 10" key="1">
    <citation type="submission" date="2019-07" db="EMBL/GenBank/DDBJ databases">
        <authorList>
            <person name="Hibberd C M."/>
            <person name="Gehrig L. J."/>
            <person name="Chang H.-W."/>
            <person name="Venkatesh S."/>
        </authorList>
    </citation>
    <scope>NUCLEOTIDE SEQUENCE [LARGE SCALE GENOMIC DNA]</scope>
    <source>
        <strain evidence="9">Streptococcus_constellatus_SS_Bg39</strain>
    </source>
</reference>
<evidence type="ECO:0000313" key="9">
    <source>
        <dbReference type="EMBL" id="VUW98417.1"/>
    </source>
</evidence>
<keyword evidence="6 7" id="KW-0275">Fatty acid biosynthesis</keyword>
<dbReference type="AlphaFoldDB" id="A0A564ST91"/>
<dbReference type="PANTHER" id="PTHR20863:SF76">
    <property type="entry name" value="CARRIER DOMAIN-CONTAINING PROTEIN"/>
    <property type="match status" value="1"/>
</dbReference>
<keyword evidence="1 7" id="KW-0596">Phosphopantetheine</keyword>
<keyword evidence="5 7" id="KW-0443">Lipid metabolism</keyword>
<keyword evidence="3 7" id="KW-0597">Phosphoprotein</keyword>
<keyword evidence="2 7" id="KW-0444">Lipid biosynthesis</keyword>
<evidence type="ECO:0000256" key="6">
    <source>
        <dbReference type="ARBA" id="ARBA00023160"/>
    </source>
</evidence>
<comment type="pathway">
    <text evidence="7">Lipid metabolism; fatty acid biosynthesis.</text>
</comment>
<dbReference type="EMBL" id="CABHMZ010000011">
    <property type="protein sequence ID" value="VUW98417.1"/>
    <property type="molecule type" value="Genomic_DNA"/>
</dbReference>
<dbReference type="NCBIfam" id="NF009104">
    <property type="entry name" value="PRK12449.1"/>
    <property type="match status" value="1"/>
</dbReference>
<dbReference type="Pfam" id="PF00550">
    <property type="entry name" value="PP-binding"/>
    <property type="match status" value="1"/>
</dbReference>
<dbReference type="GO" id="GO:0016020">
    <property type="term" value="C:membrane"/>
    <property type="evidence" value="ECO:0007669"/>
    <property type="project" value="GOC"/>
</dbReference>
<dbReference type="Proteomes" id="UP000385544">
    <property type="component" value="Unassembled WGS sequence"/>
</dbReference>
<comment type="similarity">
    <text evidence="7">Belongs to the acyl carrier protein (ACP) family.</text>
</comment>
<dbReference type="GO" id="GO:0009245">
    <property type="term" value="P:lipid A biosynthetic process"/>
    <property type="evidence" value="ECO:0007669"/>
    <property type="project" value="TreeGrafter"/>
</dbReference>
<comment type="subcellular location">
    <subcellularLocation>
        <location evidence="7">Cytoplasm</location>
    </subcellularLocation>
</comment>
<keyword evidence="7" id="KW-0963">Cytoplasm</keyword>
<evidence type="ECO:0000256" key="7">
    <source>
        <dbReference type="HAMAP-Rule" id="MF_01217"/>
    </source>
</evidence>
<dbReference type="GO" id="GO:0005829">
    <property type="term" value="C:cytosol"/>
    <property type="evidence" value="ECO:0007669"/>
    <property type="project" value="TreeGrafter"/>
</dbReference>